<evidence type="ECO:0000256" key="6">
    <source>
        <dbReference type="ARBA" id="ARBA00022807"/>
    </source>
</evidence>
<comment type="similarity">
    <text evidence="1">Belongs to the peptidase C15 family.</text>
</comment>
<evidence type="ECO:0000313" key="9">
    <source>
        <dbReference type="EMBL" id="NDW06472.1"/>
    </source>
</evidence>
<evidence type="ECO:0000256" key="7">
    <source>
        <dbReference type="ARBA" id="ARBA00030836"/>
    </source>
</evidence>
<dbReference type="PANTHER" id="PTHR23402">
    <property type="entry name" value="PROTEASE FAMILY C15 PYROGLUTAMYL-PEPTIDASE I-RELATED"/>
    <property type="match status" value="1"/>
</dbReference>
<dbReference type="SUPFAM" id="SSF53182">
    <property type="entry name" value="Pyrrolidone carboxyl peptidase (pyroglutamate aminopeptidase)"/>
    <property type="match status" value="1"/>
</dbReference>
<dbReference type="Gene3D" id="3.40.630.20">
    <property type="entry name" value="Peptidase C15, pyroglutamyl peptidase I-like"/>
    <property type="match status" value="1"/>
</dbReference>
<dbReference type="PRINTS" id="PR00706">
    <property type="entry name" value="PYROGLUPTASE"/>
</dbReference>
<dbReference type="GO" id="GO:0005829">
    <property type="term" value="C:cytosol"/>
    <property type="evidence" value="ECO:0007669"/>
    <property type="project" value="InterPro"/>
</dbReference>
<evidence type="ECO:0000256" key="3">
    <source>
        <dbReference type="ARBA" id="ARBA00022490"/>
    </source>
</evidence>
<proteinExistence type="inferred from homology"/>
<dbReference type="Pfam" id="PF01470">
    <property type="entry name" value="Peptidase_C15"/>
    <property type="match status" value="1"/>
</dbReference>
<keyword evidence="3" id="KW-0963">Cytoplasm</keyword>
<dbReference type="GO" id="GO:0006508">
    <property type="term" value="P:proteolysis"/>
    <property type="evidence" value="ECO:0007669"/>
    <property type="project" value="UniProtKB-KW"/>
</dbReference>
<evidence type="ECO:0000256" key="1">
    <source>
        <dbReference type="ARBA" id="ARBA00006641"/>
    </source>
</evidence>
<dbReference type="InterPro" id="IPR016125">
    <property type="entry name" value="Peptidase_C15-like"/>
</dbReference>
<sequence length="218" mass="23788">MSILVVGFAAFPGVSRNPSQDLVESLARRVPSEVATLVLDVSWEASWPRLEAEIRRRGARTVLMFGAHLRAERFRVELVARNRRELGRADAFGGFPAGPSVGDGPERLPCRLDWAHVARALREAGVDFEWSTNAGSYLCNDTLYRLALAADAIGVERFGFFHLPSSDEGIEALLAHPPLPDVFLSLPMERIEAAGLALIEMAATSSGARPGEMIPPRE</sequence>
<evidence type="ECO:0000256" key="8">
    <source>
        <dbReference type="ARBA" id="ARBA00031559"/>
    </source>
</evidence>
<dbReference type="AlphaFoldDB" id="A0A6N9T7E8"/>
<accession>A0A6N9T7E8</accession>
<evidence type="ECO:0000256" key="5">
    <source>
        <dbReference type="ARBA" id="ARBA00022801"/>
    </source>
</evidence>
<evidence type="ECO:0000256" key="4">
    <source>
        <dbReference type="ARBA" id="ARBA00022670"/>
    </source>
</evidence>
<evidence type="ECO:0000256" key="2">
    <source>
        <dbReference type="ARBA" id="ARBA00019191"/>
    </source>
</evidence>
<organism evidence="9 10">
    <name type="scientific">Jiella pacifica</name>
    <dbReference type="NCBI Taxonomy" id="2696469"/>
    <lineage>
        <taxon>Bacteria</taxon>
        <taxon>Pseudomonadati</taxon>
        <taxon>Pseudomonadota</taxon>
        <taxon>Alphaproteobacteria</taxon>
        <taxon>Hyphomicrobiales</taxon>
        <taxon>Aurantimonadaceae</taxon>
        <taxon>Jiella</taxon>
    </lineage>
</organism>
<name>A0A6N9T7E8_9HYPH</name>
<dbReference type="PANTHER" id="PTHR23402:SF1">
    <property type="entry name" value="PYROGLUTAMYL-PEPTIDASE I"/>
    <property type="match status" value="1"/>
</dbReference>
<evidence type="ECO:0000313" key="10">
    <source>
        <dbReference type="Proteomes" id="UP000469011"/>
    </source>
</evidence>
<dbReference type="GO" id="GO:0016920">
    <property type="term" value="F:pyroglutamyl-peptidase activity"/>
    <property type="evidence" value="ECO:0007669"/>
    <property type="project" value="InterPro"/>
</dbReference>
<keyword evidence="5" id="KW-0378">Hydrolase</keyword>
<reference evidence="9 10" key="1">
    <citation type="submission" date="2020-01" db="EMBL/GenBank/DDBJ databases">
        <title>Jiella pacifica sp. nov.</title>
        <authorList>
            <person name="Xue Z."/>
            <person name="Zhu S."/>
            <person name="Chen J."/>
            <person name="Yang J."/>
        </authorList>
    </citation>
    <scope>NUCLEOTIDE SEQUENCE [LARGE SCALE GENOMIC DNA]</scope>
    <source>
        <strain evidence="9 10">40Bstr34</strain>
    </source>
</reference>
<protein>
    <recommendedName>
        <fullName evidence="2">Pyrrolidone-carboxylate peptidase</fullName>
    </recommendedName>
    <alternativeName>
        <fullName evidence="7">5-oxoprolyl-peptidase</fullName>
    </alternativeName>
    <alternativeName>
        <fullName evidence="8">Pyroglutamyl-peptidase I</fullName>
    </alternativeName>
</protein>
<gene>
    <name evidence="9" type="ORF">GTK09_18790</name>
</gene>
<dbReference type="Proteomes" id="UP000469011">
    <property type="component" value="Unassembled WGS sequence"/>
</dbReference>
<keyword evidence="4" id="KW-0645">Protease</keyword>
<dbReference type="RefSeq" id="WP_163464970.1">
    <property type="nucleotide sequence ID" value="NZ_JAAAMG010000017.1"/>
</dbReference>
<dbReference type="InterPro" id="IPR036440">
    <property type="entry name" value="Peptidase_C15-like_sf"/>
</dbReference>
<comment type="caution">
    <text evidence="9">The sequence shown here is derived from an EMBL/GenBank/DDBJ whole genome shotgun (WGS) entry which is preliminary data.</text>
</comment>
<keyword evidence="10" id="KW-1185">Reference proteome</keyword>
<dbReference type="InterPro" id="IPR000816">
    <property type="entry name" value="Peptidase_C15"/>
</dbReference>
<keyword evidence="6" id="KW-0788">Thiol protease</keyword>
<dbReference type="EMBL" id="JAAAMG010000017">
    <property type="protein sequence ID" value="NDW06472.1"/>
    <property type="molecule type" value="Genomic_DNA"/>
</dbReference>